<protein>
    <submittedName>
        <fullName evidence="2">Prolipoprotein diacylglyceryl transferase</fullName>
    </submittedName>
</protein>
<proteinExistence type="predicted"/>
<feature type="region of interest" description="Disordered" evidence="1">
    <location>
        <begin position="130"/>
        <end position="174"/>
    </location>
</feature>
<gene>
    <name evidence="2" type="ORF">AVDCRST_MAG85-391</name>
</gene>
<name>A0A6J4RLY7_9ACTN</name>
<feature type="non-terminal residue" evidence="2">
    <location>
        <position position="1"/>
    </location>
</feature>
<keyword evidence="2" id="KW-0808">Transferase</keyword>
<reference evidence="2" key="1">
    <citation type="submission" date="2020-02" db="EMBL/GenBank/DDBJ databases">
        <authorList>
            <person name="Meier V. D."/>
        </authorList>
    </citation>
    <scope>NUCLEOTIDE SEQUENCE</scope>
    <source>
        <strain evidence="2">AVDCRST_MAG85</strain>
    </source>
</reference>
<evidence type="ECO:0000256" key="1">
    <source>
        <dbReference type="SAM" id="MobiDB-lite"/>
    </source>
</evidence>
<feature type="compositionally biased region" description="Basic residues" evidence="1">
    <location>
        <begin position="188"/>
        <end position="199"/>
    </location>
</feature>
<feature type="compositionally biased region" description="Basic and acidic residues" evidence="1">
    <location>
        <begin position="133"/>
        <end position="155"/>
    </location>
</feature>
<feature type="region of interest" description="Disordered" evidence="1">
    <location>
        <begin position="188"/>
        <end position="246"/>
    </location>
</feature>
<organism evidence="2">
    <name type="scientific">uncultured Solirubrobacteraceae bacterium</name>
    <dbReference type="NCBI Taxonomy" id="1162706"/>
    <lineage>
        <taxon>Bacteria</taxon>
        <taxon>Bacillati</taxon>
        <taxon>Actinomycetota</taxon>
        <taxon>Thermoleophilia</taxon>
        <taxon>Solirubrobacterales</taxon>
        <taxon>Solirubrobacteraceae</taxon>
        <taxon>environmental samples</taxon>
    </lineage>
</organism>
<accession>A0A6J4RLY7</accession>
<dbReference type="GO" id="GO:0016740">
    <property type="term" value="F:transferase activity"/>
    <property type="evidence" value="ECO:0007669"/>
    <property type="project" value="UniProtKB-KW"/>
</dbReference>
<keyword evidence="2" id="KW-0449">Lipoprotein</keyword>
<dbReference type="AlphaFoldDB" id="A0A6J4RLY7"/>
<dbReference type="EMBL" id="CADCVT010000045">
    <property type="protein sequence ID" value="CAA9476854.1"/>
    <property type="molecule type" value="Genomic_DNA"/>
</dbReference>
<evidence type="ECO:0000313" key="2">
    <source>
        <dbReference type="EMBL" id="CAA9476854.1"/>
    </source>
</evidence>
<feature type="non-terminal residue" evidence="2">
    <location>
        <position position="246"/>
    </location>
</feature>
<sequence>VRVELRRLGRDREPALQGDRQAAGLGVGARDRRARRRLRRGTAVLDRPELGRGAGRPARQRVRRLRAHLVRRPARRRPRRLRLGQAQEVLDAGAARLRGRRPADRLRDRAHRLPALRRRRLRRDVVAAVGDAVPRRDGPDDRRGPPDAAVRDALHGHGRVPAVADPRPRAPRRALRVLPRDRRVRAVLRRVRPPQRGRRDRPDRGAARVARAVRPRRDRRAADAPQRPPLPQRADAPRGSGTRPSL</sequence>